<dbReference type="GO" id="GO:0046872">
    <property type="term" value="F:metal ion binding"/>
    <property type="evidence" value="ECO:0007669"/>
    <property type="project" value="UniProtKB-KW"/>
</dbReference>
<evidence type="ECO:0000256" key="6">
    <source>
        <dbReference type="RuleBase" id="RU003465"/>
    </source>
</evidence>
<dbReference type="GO" id="GO:0004722">
    <property type="term" value="F:protein serine/threonine phosphatase activity"/>
    <property type="evidence" value="ECO:0007669"/>
    <property type="project" value="InterPro"/>
</dbReference>
<protein>
    <submittedName>
        <fullName evidence="9">Protein phosphatase 2c containing protein</fullName>
    </submittedName>
</protein>
<dbReference type="AlphaFoldDB" id="A0A078B2G9"/>
<keyword evidence="4 6" id="KW-0904">Protein phosphatase</keyword>
<evidence type="ECO:0000256" key="5">
    <source>
        <dbReference type="ARBA" id="ARBA00023136"/>
    </source>
</evidence>
<dbReference type="GO" id="GO:0016020">
    <property type="term" value="C:membrane"/>
    <property type="evidence" value="ECO:0007669"/>
    <property type="project" value="UniProtKB-SubCell"/>
</dbReference>
<comment type="similarity">
    <text evidence="6">Belongs to the PP2C family.</text>
</comment>
<keyword evidence="5" id="KW-0472">Membrane</keyword>
<dbReference type="InterPro" id="IPR036457">
    <property type="entry name" value="PPM-type-like_dom_sf"/>
</dbReference>
<organism evidence="9 10">
    <name type="scientific">Stylonychia lemnae</name>
    <name type="common">Ciliate</name>
    <dbReference type="NCBI Taxonomy" id="5949"/>
    <lineage>
        <taxon>Eukaryota</taxon>
        <taxon>Sar</taxon>
        <taxon>Alveolata</taxon>
        <taxon>Ciliophora</taxon>
        <taxon>Intramacronucleata</taxon>
        <taxon>Spirotrichea</taxon>
        <taxon>Stichotrichia</taxon>
        <taxon>Sporadotrichida</taxon>
        <taxon>Oxytrichidae</taxon>
        <taxon>Stylonychinae</taxon>
        <taxon>Stylonychia</taxon>
    </lineage>
</organism>
<feature type="compositionally biased region" description="Polar residues" evidence="7">
    <location>
        <begin position="1"/>
        <end position="24"/>
    </location>
</feature>
<dbReference type="OrthoDB" id="10264738at2759"/>
<dbReference type="InterPro" id="IPR001932">
    <property type="entry name" value="PPM-type_phosphatase-like_dom"/>
</dbReference>
<feature type="region of interest" description="Disordered" evidence="7">
    <location>
        <begin position="1"/>
        <end position="26"/>
    </location>
</feature>
<dbReference type="InterPro" id="IPR015655">
    <property type="entry name" value="PP2C"/>
</dbReference>
<dbReference type="InterPro" id="IPR000222">
    <property type="entry name" value="PP2C_BS"/>
</dbReference>
<keyword evidence="10" id="KW-1185">Reference proteome</keyword>
<gene>
    <name evidence="9" type="primary">Contig17496.g18609</name>
    <name evidence="9" type="ORF">STYLEM_17864</name>
</gene>
<evidence type="ECO:0000256" key="2">
    <source>
        <dbReference type="ARBA" id="ARBA00022723"/>
    </source>
</evidence>
<evidence type="ECO:0000256" key="7">
    <source>
        <dbReference type="SAM" id="MobiDB-lite"/>
    </source>
</evidence>
<feature type="compositionally biased region" description="Low complexity" evidence="7">
    <location>
        <begin position="719"/>
        <end position="738"/>
    </location>
</feature>
<dbReference type="PROSITE" id="PS51746">
    <property type="entry name" value="PPM_2"/>
    <property type="match status" value="1"/>
</dbReference>
<evidence type="ECO:0000313" key="9">
    <source>
        <dbReference type="EMBL" id="CDW88740.1"/>
    </source>
</evidence>
<dbReference type="PROSITE" id="PS01032">
    <property type="entry name" value="PPM_1"/>
    <property type="match status" value="1"/>
</dbReference>
<feature type="region of interest" description="Disordered" evidence="7">
    <location>
        <begin position="690"/>
        <end position="740"/>
    </location>
</feature>
<evidence type="ECO:0000259" key="8">
    <source>
        <dbReference type="PROSITE" id="PS51746"/>
    </source>
</evidence>
<dbReference type="OMA" id="VENWPNI"/>
<comment type="subcellular location">
    <subcellularLocation>
        <location evidence="1">Membrane</location>
        <topology evidence="1">Peripheral membrane protein</topology>
    </subcellularLocation>
</comment>
<evidence type="ECO:0000256" key="1">
    <source>
        <dbReference type="ARBA" id="ARBA00004170"/>
    </source>
</evidence>
<dbReference type="SMART" id="SM00332">
    <property type="entry name" value="PP2Cc"/>
    <property type="match status" value="1"/>
</dbReference>
<dbReference type="Pfam" id="PF00481">
    <property type="entry name" value="PP2C"/>
    <property type="match status" value="1"/>
</dbReference>
<feature type="compositionally biased region" description="Polar residues" evidence="7">
    <location>
        <begin position="690"/>
        <end position="718"/>
    </location>
</feature>
<dbReference type="Gene3D" id="3.60.40.10">
    <property type="entry name" value="PPM-type phosphatase domain"/>
    <property type="match status" value="1"/>
</dbReference>
<evidence type="ECO:0000256" key="4">
    <source>
        <dbReference type="ARBA" id="ARBA00022912"/>
    </source>
</evidence>
<proteinExistence type="inferred from homology"/>
<evidence type="ECO:0000313" key="10">
    <source>
        <dbReference type="Proteomes" id="UP000039865"/>
    </source>
</evidence>
<reference evidence="9 10" key="1">
    <citation type="submission" date="2014-06" db="EMBL/GenBank/DDBJ databases">
        <authorList>
            <person name="Swart Estienne"/>
        </authorList>
    </citation>
    <scope>NUCLEOTIDE SEQUENCE [LARGE SCALE GENOMIC DNA]</scope>
    <source>
        <strain evidence="9 10">130c</strain>
    </source>
</reference>
<sequence length="887" mass="98866">MNDNNQKGQTVQFRSLGQLPQTLTPIGVTPKRSIKLARNNNGQYQNTESQSFVETMNHTNIKQSFSPLKTSGNIQSNIQNELEQTSKMQPSYLPSLKVTTKSRNGKGVYSLNNNLTKSTEFNGEQGLRTQAQLEQSQNLPMQSVQSYQNINNQTENLTASMINSTSPNIMAIQAKINNSTQILNPNVRSAMMAQNNKSSGIVAKLGQRQINNQNQSTGGVIIKNSNNILSKHINSKNNMDSNISHKNKLFFSSQINKPARDSSLGQNINQGLPNFQTSKVSTKSFGTVKAFSANTNVGLVRQYNEDRIAIILNVIHPTNKKPVVENWPNIQIFGIYDGHGGSKCAEYLKDNLHNNIINLPDFPNNIQNAIRVGSHSCDENFLSMLYDEYKAKFAETKQKLASINRAGSCGLMIMCVDEDIYVINVGDSRALMSRDMGKDIKALTKDHKPMEPGEYNRIISNGGKIYQSQTVFKGNNQTPIIQQVNIEQLILDKDQDHDNPFVGPYRVAPGRLSVSRTFGDIEAKYPDLGGMAGVVVCDPDVTYLRNGGQDLEFVVLGSDGIFDKLNNEMIGEIVWGVIKEHQFNTSVSIHQICGKAADEILREAARLKTMDNISIVVIAFRKLHEYLEKLRYSSEYTPQGYQQQEATQSNWTTDKKSQSQKMNNLFKSINGIQDTKADIQKMEQIRLRNQQEQSSVLSQSNYTSTTINTNKSRNSHPYVQQSTTVSNNNTSANGSLNNTQSFELADNNGWNSGKNIPRLKSKNIVYTNTRKEQTPGTTGNGFHLPPMQTQHSDNTALSTQNSHFTESLGNRIQIGLAGKTPQQTLNQQLQIRQQKNITDKRNSHDNTSSNQGGALNSGYSILMAINRDNNKIPKTLNNNNPNNNNNI</sequence>
<name>A0A078B2G9_STYLE</name>
<accession>A0A078B2G9</accession>
<evidence type="ECO:0000256" key="3">
    <source>
        <dbReference type="ARBA" id="ARBA00022801"/>
    </source>
</evidence>
<keyword evidence="2" id="KW-0479">Metal-binding</keyword>
<keyword evidence="3 6" id="KW-0378">Hydrolase</keyword>
<dbReference type="EMBL" id="CCKQ01016861">
    <property type="protein sequence ID" value="CDW88740.1"/>
    <property type="molecule type" value="Genomic_DNA"/>
</dbReference>
<feature type="domain" description="PPM-type phosphatase" evidence="8">
    <location>
        <begin position="290"/>
        <end position="620"/>
    </location>
</feature>
<dbReference type="CDD" id="cd00143">
    <property type="entry name" value="PP2Cc"/>
    <property type="match status" value="1"/>
</dbReference>
<dbReference type="InParanoid" id="A0A078B2G9"/>
<dbReference type="Proteomes" id="UP000039865">
    <property type="component" value="Unassembled WGS sequence"/>
</dbReference>
<dbReference type="PANTHER" id="PTHR47992">
    <property type="entry name" value="PROTEIN PHOSPHATASE"/>
    <property type="match status" value="1"/>
</dbReference>
<dbReference type="SUPFAM" id="SSF81606">
    <property type="entry name" value="PP2C-like"/>
    <property type="match status" value="1"/>
</dbReference>